<sequence>MDLNERTIKEKSIYKGKIIDLTIHDVKLPNGKESKREIVTHPGAVAVIPVTTEGKVILVNQFRKPLEKVIAEIPAGKLEKGEDPLLCAKRELEEETGMLAENWTNVGSFYTSPGFADEIIHLYLADGLTEGKENLDEDEFVERFEVTLDEAERLIETQHIHDAKTVYAIQYLRLQQLKNR</sequence>
<accession>A0ABS6K0S5</accession>
<reference evidence="4 5" key="1">
    <citation type="submission" date="2021-06" db="EMBL/GenBank/DDBJ databases">
        <title>Bacillus sp. RD4P76, an endophyte from a halophyte.</title>
        <authorList>
            <person name="Sun J.-Q."/>
        </authorList>
    </citation>
    <scope>NUCLEOTIDE SEQUENCE [LARGE SCALE GENOMIC DNA]</scope>
    <source>
        <strain evidence="4 5">JCM 17098</strain>
    </source>
</reference>
<protein>
    <submittedName>
        <fullName evidence="4">NUDIX hydrolase</fullName>
    </submittedName>
</protein>
<evidence type="ECO:0000259" key="3">
    <source>
        <dbReference type="PROSITE" id="PS51462"/>
    </source>
</evidence>
<dbReference type="PANTHER" id="PTHR11839">
    <property type="entry name" value="UDP/ADP-SUGAR PYROPHOSPHATASE"/>
    <property type="match status" value="1"/>
</dbReference>
<dbReference type="SUPFAM" id="SSF55811">
    <property type="entry name" value="Nudix"/>
    <property type="match status" value="1"/>
</dbReference>
<dbReference type="InterPro" id="IPR020084">
    <property type="entry name" value="NUDIX_hydrolase_CS"/>
</dbReference>
<dbReference type="PROSITE" id="PS51462">
    <property type="entry name" value="NUDIX"/>
    <property type="match status" value="1"/>
</dbReference>
<feature type="domain" description="Nudix hydrolase" evidence="3">
    <location>
        <begin position="39"/>
        <end position="168"/>
    </location>
</feature>
<organism evidence="4 5">
    <name type="scientific">Evansella alkalicola</name>
    <dbReference type="NCBI Taxonomy" id="745819"/>
    <lineage>
        <taxon>Bacteria</taxon>
        <taxon>Bacillati</taxon>
        <taxon>Bacillota</taxon>
        <taxon>Bacilli</taxon>
        <taxon>Bacillales</taxon>
        <taxon>Bacillaceae</taxon>
        <taxon>Evansella</taxon>
    </lineage>
</organism>
<evidence type="ECO:0000256" key="2">
    <source>
        <dbReference type="ARBA" id="ARBA00022801"/>
    </source>
</evidence>
<dbReference type="PANTHER" id="PTHR11839:SF18">
    <property type="entry name" value="NUDIX HYDROLASE DOMAIN-CONTAINING PROTEIN"/>
    <property type="match status" value="1"/>
</dbReference>
<gene>
    <name evidence="4" type="ORF">KS407_21695</name>
</gene>
<dbReference type="Gene3D" id="3.90.79.10">
    <property type="entry name" value="Nucleoside Triphosphate Pyrophosphohydrolase"/>
    <property type="match status" value="1"/>
</dbReference>
<keyword evidence="2 4" id="KW-0378">Hydrolase</keyword>
<proteinExistence type="predicted"/>
<keyword evidence="5" id="KW-1185">Reference proteome</keyword>
<dbReference type="PROSITE" id="PS00893">
    <property type="entry name" value="NUDIX_BOX"/>
    <property type="match status" value="1"/>
</dbReference>
<dbReference type="InterPro" id="IPR000086">
    <property type="entry name" value="NUDIX_hydrolase_dom"/>
</dbReference>
<evidence type="ECO:0000313" key="5">
    <source>
        <dbReference type="Proteomes" id="UP000790580"/>
    </source>
</evidence>
<dbReference type="Pfam" id="PF00293">
    <property type="entry name" value="NUDIX"/>
    <property type="match status" value="1"/>
</dbReference>
<dbReference type="GO" id="GO:0016787">
    <property type="term" value="F:hydrolase activity"/>
    <property type="evidence" value="ECO:0007669"/>
    <property type="project" value="UniProtKB-KW"/>
</dbReference>
<name>A0ABS6K0S5_9BACI</name>
<dbReference type="RefSeq" id="WP_088075002.1">
    <property type="nucleotide sequence ID" value="NZ_JAHQCR010000088.1"/>
</dbReference>
<dbReference type="InterPro" id="IPR015797">
    <property type="entry name" value="NUDIX_hydrolase-like_dom_sf"/>
</dbReference>
<evidence type="ECO:0000256" key="1">
    <source>
        <dbReference type="ARBA" id="ARBA00001946"/>
    </source>
</evidence>
<comment type="caution">
    <text evidence="4">The sequence shown here is derived from an EMBL/GenBank/DDBJ whole genome shotgun (WGS) entry which is preliminary data.</text>
</comment>
<comment type="cofactor">
    <cofactor evidence="1">
        <name>Mg(2+)</name>
        <dbReference type="ChEBI" id="CHEBI:18420"/>
    </cofactor>
</comment>
<evidence type="ECO:0000313" key="4">
    <source>
        <dbReference type="EMBL" id="MBU9724042.1"/>
    </source>
</evidence>
<dbReference type="Proteomes" id="UP000790580">
    <property type="component" value="Unassembled WGS sequence"/>
</dbReference>
<dbReference type="EMBL" id="JAHQCR010000088">
    <property type="protein sequence ID" value="MBU9724042.1"/>
    <property type="molecule type" value="Genomic_DNA"/>
</dbReference>